<evidence type="ECO:0000259" key="2">
    <source>
        <dbReference type="PROSITE" id="PS50048"/>
    </source>
</evidence>
<dbReference type="Proteomes" id="UP000189911">
    <property type="component" value="Chromosome G"/>
</dbReference>
<dbReference type="AlphaFoldDB" id="A0A1G4KFI6"/>
<keyword evidence="4" id="KW-1185">Reference proteome</keyword>
<accession>A0A1G4KFI6</accession>
<dbReference type="GO" id="GO:0008270">
    <property type="term" value="F:zinc ion binding"/>
    <property type="evidence" value="ECO:0007669"/>
    <property type="project" value="InterPro"/>
</dbReference>
<dbReference type="SUPFAM" id="SSF57701">
    <property type="entry name" value="Zn2/Cys6 DNA-binding domain"/>
    <property type="match status" value="1"/>
</dbReference>
<gene>
    <name evidence="3" type="ORF">LANO_0G03048G</name>
</gene>
<dbReference type="InterPro" id="IPR001138">
    <property type="entry name" value="Zn2Cys6_DnaBD"/>
</dbReference>
<dbReference type="InterPro" id="IPR036864">
    <property type="entry name" value="Zn2-C6_fun-type_DNA-bd_sf"/>
</dbReference>
<dbReference type="Pfam" id="PF00172">
    <property type="entry name" value="Zn_clus"/>
    <property type="match status" value="1"/>
</dbReference>
<sequence length="520" mass="60480">MLTAEKKDRKKALRTCVRCRRNKIKCDLQSARPKSCTACEKRRVECVVDYVVPHQRSQELLSIVKSVEEMKKQLQERSDKYETMGNQSKKLLEEDTKNIQVGNRVSKIIKIGDDDFILITLAEDELIINNCTINLKKLEDAMGQFRDLVGCLLNLYSKWEVDQSCVSDSVIDERTSRYSVENLFFNDQLPLLLCLVNFYFDVGGLKYENLFDQLVDDYCVMAIEDDKDGVCFDRRTLSNYIVGETKEESGTHFNGEIFIKKLTLFLFYHIVLYGFDHYMDWFMDRYIKTLENVRKKVNIEKNWEVKWVNFYIKIFDLIKNLNRPVRFEDDCGAFLKVMENDSKLIKEGRVSEGFVKSCLECYKDMVCFTKVGKRRIAFFTMFIAQFVTLNLFVVLNNSDEGREEIKQLRYTGFNGKDVLGGSYEADVIGRKTCLEKGNDNIIDGFDGCVVDERSCLNVVHRRAFERCVRIDEDSDAYSIVFEALSVSGQRRMLESCSCKMVTDLYQRVVVDGMVAKVFEE</sequence>
<dbReference type="SMART" id="SM00066">
    <property type="entry name" value="GAL4"/>
    <property type="match status" value="1"/>
</dbReference>
<proteinExistence type="predicted"/>
<dbReference type="CDD" id="cd00067">
    <property type="entry name" value="GAL4"/>
    <property type="match status" value="1"/>
</dbReference>
<feature type="domain" description="Zn(2)-C6 fungal-type" evidence="2">
    <location>
        <begin position="15"/>
        <end position="48"/>
    </location>
</feature>
<evidence type="ECO:0000256" key="1">
    <source>
        <dbReference type="SAM" id="Coils"/>
    </source>
</evidence>
<evidence type="ECO:0000313" key="4">
    <source>
        <dbReference type="Proteomes" id="UP000189911"/>
    </source>
</evidence>
<feature type="coiled-coil region" evidence="1">
    <location>
        <begin position="57"/>
        <end position="87"/>
    </location>
</feature>
<dbReference type="GO" id="GO:0000981">
    <property type="term" value="F:DNA-binding transcription factor activity, RNA polymerase II-specific"/>
    <property type="evidence" value="ECO:0007669"/>
    <property type="project" value="InterPro"/>
</dbReference>
<protein>
    <submittedName>
        <fullName evidence="3">LANO_0G03048g1_1</fullName>
    </submittedName>
</protein>
<name>A0A1G4KFI6_9SACH</name>
<dbReference type="PROSITE" id="PS50048">
    <property type="entry name" value="ZN2_CY6_FUNGAL_2"/>
    <property type="match status" value="1"/>
</dbReference>
<dbReference type="PROSITE" id="PS00463">
    <property type="entry name" value="ZN2_CY6_FUNGAL_1"/>
    <property type="match status" value="1"/>
</dbReference>
<dbReference type="EMBL" id="LT598453">
    <property type="protein sequence ID" value="SCV03255.1"/>
    <property type="molecule type" value="Genomic_DNA"/>
</dbReference>
<dbReference type="OrthoDB" id="3163292at2759"/>
<organism evidence="3 4">
    <name type="scientific">Lachancea nothofagi CBS 11611</name>
    <dbReference type="NCBI Taxonomy" id="1266666"/>
    <lineage>
        <taxon>Eukaryota</taxon>
        <taxon>Fungi</taxon>
        <taxon>Dikarya</taxon>
        <taxon>Ascomycota</taxon>
        <taxon>Saccharomycotina</taxon>
        <taxon>Saccharomycetes</taxon>
        <taxon>Saccharomycetales</taxon>
        <taxon>Saccharomycetaceae</taxon>
        <taxon>Lachancea</taxon>
    </lineage>
</organism>
<dbReference type="Gene3D" id="4.10.240.10">
    <property type="entry name" value="Zn(2)-C6 fungal-type DNA-binding domain"/>
    <property type="match status" value="1"/>
</dbReference>
<reference evidence="4" key="1">
    <citation type="submission" date="2016-03" db="EMBL/GenBank/DDBJ databases">
        <authorList>
            <person name="Devillers Hugo."/>
        </authorList>
    </citation>
    <scope>NUCLEOTIDE SEQUENCE [LARGE SCALE GENOMIC DNA]</scope>
</reference>
<keyword evidence="1" id="KW-0175">Coiled coil</keyword>
<evidence type="ECO:0000313" key="3">
    <source>
        <dbReference type="EMBL" id="SCV03255.1"/>
    </source>
</evidence>